<dbReference type="Gene3D" id="1.10.10.10">
    <property type="entry name" value="Winged helix-like DNA-binding domain superfamily/Winged helix DNA-binding domain"/>
    <property type="match status" value="1"/>
</dbReference>
<keyword evidence="6" id="KW-1185">Reference proteome</keyword>
<organism evidence="5 6">
    <name type="scientific">Tepidibacter hydrothermalis</name>
    <dbReference type="NCBI Taxonomy" id="3036126"/>
    <lineage>
        <taxon>Bacteria</taxon>
        <taxon>Bacillati</taxon>
        <taxon>Bacillota</taxon>
        <taxon>Clostridia</taxon>
        <taxon>Peptostreptococcales</taxon>
        <taxon>Peptostreptococcaceae</taxon>
        <taxon>Tepidibacter</taxon>
    </lineage>
</organism>
<dbReference type="PANTHER" id="PTHR42756">
    <property type="entry name" value="TRANSCRIPTIONAL REGULATOR, MARR"/>
    <property type="match status" value="1"/>
</dbReference>
<keyword evidence="3" id="KW-0804">Transcription</keyword>
<accession>A0ABY8EB80</accession>
<dbReference type="InterPro" id="IPR036388">
    <property type="entry name" value="WH-like_DNA-bd_sf"/>
</dbReference>
<evidence type="ECO:0000313" key="6">
    <source>
        <dbReference type="Proteomes" id="UP001222800"/>
    </source>
</evidence>
<dbReference type="InterPro" id="IPR036390">
    <property type="entry name" value="WH_DNA-bd_sf"/>
</dbReference>
<dbReference type="EMBL" id="CP120733">
    <property type="protein sequence ID" value="WFD10206.1"/>
    <property type="molecule type" value="Genomic_DNA"/>
</dbReference>
<evidence type="ECO:0000313" key="5">
    <source>
        <dbReference type="EMBL" id="WFD10206.1"/>
    </source>
</evidence>
<evidence type="ECO:0000256" key="1">
    <source>
        <dbReference type="ARBA" id="ARBA00023015"/>
    </source>
</evidence>
<protein>
    <submittedName>
        <fullName evidence="5">MarR family transcriptional regulator</fullName>
    </submittedName>
</protein>
<dbReference type="PANTHER" id="PTHR42756:SF1">
    <property type="entry name" value="TRANSCRIPTIONAL REPRESSOR OF EMRAB OPERON"/>
    <property type="match status" value="1"/>
</dbReference>
<dbReference type="InterPro" id="IPR000835">
    <property type="entry name" value="HTH_MarR-typ"/>
</dbReference>
<dbReference type="Proteomes" id="UP001222800">
    <property type="component" value="Chromosome"/>
</dbReference>
<feature type="domain" description="HTH marR-type" evidence="4">
    <location>
        <begin position="1"/>
        <end position="139"/>
    </location>
</feature>
<dbReference type="Pfam" id="PF01047">
    <property type="entry name" value="MarR"/>
    <property type="match status" value="1"/>
</dbReference>
<evidence type="ECO:0000256" key="3">
    <source>
        <dbReference type="ARBA" id="ARBA00023163"/>
    </source>
</evidence>
<reference evidence="5 6" key="1">
    <citation type="submission" date="2023-03" db="EMBL/GenBank/DDBJ databases">
        <title>Complete genome sequence of Tepidibacter sp. SWIR-1, isolated from a deep-sea hydrothermal vent.</title>
        <authorList>
            <person name="Li X."/>
        </authorList>
    </citation>
    <scope>NUCLEOTIDE SEQUENCE [LARGE SCALE GENOMIC DNA]</scope>
    <source>
        <strain evidence="5 6">SWIR-1</strain>
    </source>
</reference>
<dbReference type="RefSeq" id="WP_277732184.1">
    <property type="nucleotide sequence ID" value="NZ_CP120733.1"/>
</dbReference>
<proteinExistence type="predicted"/>
<dbReference type="SUPFAM" id="SSF46785">
    <property type="entry name" value="Winged helix' DNA-binding domain"/>
    <property type="match status" value="1"/>
</dbReference>
<gene>
    <name evidence="5" type="ORF">P4S50_17895</name>
</gene>
<keyword evidence="2" id="KW-0238">DNA-binding</keyword>
<evidence type="ECO:0000259" key="4">
    <source>
        <dbReference type="PROSITE" id="PS50995"/>
    </source>
</evidence>
<sequence>MCNIDISSIFELNYTIENTFFSKINDDFEIKEGLKDTHIKALIIIKYGNGITMSETSHRLNLVKGAFTPVANRLIEFGLIEKIKSEKDKRVTHLVLTEEGESFSTDLLEVVSNGILAKVDKLSDEEKEAYFAAIKFVLSTTKKISD</sequence>
<evidence type="ECO:0000256" key="2">
    <source>
        <dbReference type="ARBA" id="ARBA00023125"/>
    </source>
</evidence>
<keyword evidence="1" id="KW-0805">Transcription regulation</keyword>
<dbReference type="SMART" id="SM00347">
    <property type="entry name" value="HTH_MARR"/>
    <property type="match status" value="1"/>
</dbReference>
<dbReference type="PROSITE" id="PS50995">
    <property type="entry name" value="HTH_MARR_2"/>
    <property type="match status" value="1"/>
</dbReference>
<name>A0ABY8EB80_9FIRM</name>